<dbReference type="EMBL" id="MBFS01000056">
    <property type="protein sequence ID" value="PVV04968.1"/>
    <property type="molecule type" value="Genomic_DNA"/>
</dbReference>
<evidence type="ECO:0000256" key="5">
    <source>
        <dbReference type="ARBA" id="ARBA00023242"/>
    </source>
</evidence>
<comment type="function">
    <text evidence="1 6">Involved in nucleolar processing of pre-18S ribosomal RNA.</text>
</comment>
<feature type="compositionally biased region" description="Basic and acidic residues" evidence="7">
    <location>
        <begin position="9"/>
        <end position="18"/>
    </location>
</feature>
<dbReference type="STRING" id="133381.A0A2T9ZK52"/>
<gene>
    <name evidence="8" type="ORF">BB560_000514</name>
</gene>
<comment type="subunit">
    <text evidence="6">Component of the ribosomal small subunit (SSU) processome.</text>
</comment>
<evidence type="ECO:0000256" key="2">
    <source>
        <dbReference type="ARBA" id="ARBA00004604"/>
    </source>
</evidence>
<protein>
    <recommendedName>
        <fullName evidence="6">U3 small nucleolar RNA-associated protein 11</fullName>
        <shortName evidence="6">U3 snoRNA-associated protein 11</shortName>
    </recommendedName>
</protein>
<evidence type="ECO:0000256" key="3">
    <source>
        <dbReference type="ARBA" id="ARBA00008105"/>
    </source>
</evidence>
<evidence type="ECO:0000313" key="8">
    <source>
        <dbReference type="EMBL" id="PVV04968.1"/>
    </source>
</evidence>
<proteinExistence type="inferred from homology"/>
<keyword evidence="9" id="KW-1185">Reference proteome</keyword>
<reference evidence="8 9" key="1">
    <citation type="journal article" date="2018" name="MBio">
        <title>Comparative Genomics Reveals the Core Gene Toolbox for the Fungus-Insect Symbiosis.</title>
        <authorList>
            <person name="Wang Y."/>
            <person name="Stata M."/>
            <person name="Wang W."/>
            <person name="Stajich J.E."/>
            <person name="White M.M."/>
            <person name="Moncalvo J.M."/>
        </authorList>
    </citation>
    <scope>NUCLEOTIDE SEQUENCE [LARGE SCALE GENOMIC DNA]</scope>
    <source>
        <strain evidence="8 9">SC-DP-2</strain>
    </source>
</reference>
<dbReference type="OrthoDB" id="29058at2759"/>
<comment type="similarity">
    <text evidence="3 6">Belongs to the UTP11 family.</text>
</comment>
<feature type="region of interest" description="Disordered" evidence="7">
    <location>
        <begin position="1"/>
        <end position="23"/>
    </location>
</feature>
<dbReference type="InterPro" id="IPR007144">
    <property type="entry name" value="SSU_processome_Utp11"/>
</dbReference>
<dbReference type="PIRSF" id="PIRSF015952">
    <property type="entry name" value="U3snoRNP11"/>
    <property type="match status" value="1"/>
</dbReference>
<evidence type="ECO:0000256" key="1">
    <source>
        <dbReference type="ARBA" id="ARBA00004099"/>
    </source>
</evidence>
<dbReference type="AlphaFoldDB" id="A0A2T9ZK52"/>
<sequence>MSSFRKSNPRRDHKERAQPVHRSKYGLLEKHKDYVLRAKDFHFKQDRLKALKDKARNRNDDEFYFAMQNQRTKKGVHISDRNAVFSHDFLQLLKSQDAAYVQNQININANKIRNLREGLSFNDLEAAVLLTDSSFDFFNDLEAATLLDKKSNSVSEPPKQKHTIFVDDSEQLNSFDPSEYFDTPSELLNRKFNRLKKDQIEQAAENIPSKQEMKKLNRLKSKLVSELAMRMERQDQLKKVLREMQIQKELQKKGSKIKVGKDAMGLPVYKWKYDRKR</sequence>
<comment type="caution">
    <text evidence="8">The sequence shown here is derived from an EMBL/GenBank/DDBJ whole genome shotgun (WGS) entry which is preliminary data.</text>
</comment>
<name>A0A2T9ZK52_9FUNG</name>
<dbReference type="GO" id="GO:0032040">
    <property type="term" value="C:small-subunit processome"/>
    <property type="evidence" value="ECO:0007669"/>
    <property type="project" value="UniProtKB-UniRule"/>
</dbReference>
<dbReference type="Pfam" id="PF03998">
    <property type="entry name" value="Utp11"/>
    <property type="match status" value="1"/>
</dbReference>
<dbReference type="PANTHER" id="PTHR12838">
    <property type="entry name" value="U3 SMALL NUCLEOLAR RNA-ASSOCIATED PROTEIN 11"/>
    <property type="match status" value="1"/>
</dbReference>
<evidence type="ECO:0000256" key="7">
    <source>
        <dbReference type="SAM" id="MobiDB-lite"/>
    </source>
</evidence>
<organism evidence="8 9">
    <name type="scientific">Smittium megazygosporum</name>
    <dbReference type="NCBI Taxonomy" id="133381"/>
    <lineage>
        <taxon>Eukaryota</taxon>
        <taxon>Fungi</taxon>
        <taxon>Fungi incertae sedis</taxon>
        <taxon>Zoopagomycota</taxon>
        <taxon>Kickxellomycotina</taxon>
        <taxon>Harpellomycetes</taxon>
        <taxon>Harpellales</taxon>
        <taxon>Legeriomycetaceae</taxon>
        <taxon>Smittium</taxon>
    </lineage>
</organism>
<dbReference type="PANTHER" id="PTHR12838:SF0">
    <property type="entry name" value="U3 SMALL NUCLEOLAR RNA-ASSOCIATED PROTEIN 11-RELATED"/>
    <property type="match status" value="1"/>
</dbReference>
<evidence type="ECO:0000256" key="4">
    <source>
        <dbReference type="ARBA" id="ARBA00022552"/>
    </source>
</evidence>
<comment type="subcellular location">
    <subcellularLocation>
        <location evidence="2 6">Nucleus</location>
        <location evidence="2 6">Nucleolus</location>
    </subcellularLocation>
</comment>
<evidence type="ECO:0000313" key="9">
    <source>
        <dbReference type="Proteomes" id="UP000245609"/>
    </source>
</evidence>
<keyword evidence="5 6" id="KW-0539">Nucleus</keyword>
<dbReference type="Proteomes" id="UP000245609">
    <property type="component" value="Unassembled WGS sequence"/>
</dbReference>
<keyword evidence="4 6" id="KW-0698">rRNA processing</keyword>
<accession>A0A2T9ZK52</accession>
<dbReference type="GO" id="GO:0006364">
    <property type="term" value="P:rRNA processing"/>
    <property type="evidence" value="ECO:0007669"/>
    <property type="project" value="UniProtKB-UniRule"/>
</dbReference>
<evidence type="ECO:0000256" key="6">
    <source>
        <dbReference type="PIRNR" id="PIRNR015952"/>
    </source>
</evidence>